<feature type="compositionally biased region" description="Low complexity" evidence="6">
    <location>
        <begin position="1138"/>
        <end position="1153"/>
    </location>
</feature>
<feature type="compositionally biased region" description="Acidic residues" evidence="6">
    <location>
        <begin position="213"/>
        <end position="244"/>
    </location>
</feature>
<dbReference type="Gene3D" id="1.10.8.60">
    <property type="match status" value="1"/>
</dbReference>
<evidence type="ECO:0000256" key="5">
    <source>
        <dbReference type="PROSITE-ProRule" id="PRU00035"/>
    </source>
</evidence>
<dbReference type="Gramene" id="OMERI09G12110.1">
    <property type="protein sequence ID" value="OMERI09G12110.1"/>
    <property type="gene ID" value="OMERI09G12110"/>
</dbReference>
<dbReference type="PROSITE" id="PS50014">
    <property type="entry name" value="BROMODOMAIN_2"/>
    <property type="match status" value="1"/>
</dbReference>
<dbReference type="HOGENOM" id="CLU_007111_0_0_1"/>
<proteinExistence type="inferred from homology"/>
<dbReference type="InterPro" id="IPR001487">
    <property type="entry name" value="Bromodomain"/>
</dbReference>
<keyword evidence="9" id="KW-1185">Reference proteome</keyword>
<evidence type="ECO:0000256" key="6">
    <source>
        <dbReference type="SAM" id="MobiDB-lite"/>
    </source>
</evidence>
<evidence type="ECO:0000313" key="8">
    <source>
        <dbReference type="EnsemblPlants" id="OMERI09G12110.1"/>
    </source>
</evidence>
<evidence type="ECO:0000256" key="4">
    <source>
        <dbReference type="ARBA" id="ARBA00023117"/>
    </source>
</evidence>
<dbReference type="InterPro" id="IPR036427">
    <property type="entry name" value="Bromodomain-like_sf"/>
</dbReference>
<evidence type="ECO:0000256" key="1">
    <source>
        <dbReference type="ARBA" id="ARBA00006914"/>
    </source>
</evidence>
<dbReference type="AlphaFoldDB" id="A0A0E0ETT8"/>
<feature type="domain" description="Bromo" evidence="7">
    <location>
        <begin position="939"/>
        <end position="1001"/>
    </location>
</feature>
<dbReference type="SUPFAM" id="SSF47370">
    <property type="entry name" value="Bromodomain"/>
    <property type="match status" value="1"/>
</dbReference>
<feature type="compositionally biased region" description="Acidic residues" evidence="6">
    <location>
        <begin position="192"/>
        <end position="201"/>
    </location>
</feature>
<organism evidence="8">
    <name type="scientific">Oryza meridionalis</name>
    <dbReference type="NCBI Taxonomy" id="40149"/>
    <lineage>
        <taxon>Eukaryota</taxon>
        <taxon>Viridiplantae</taxon>
        <taxon>Streptophyta</taxon>
        <taxon>Embryophyta</taxon>
        <taxon>Tracheophyta</taxon>
        <taxon>Spermatophyta</taxon>
        <taxon>Magnoliopsida</taxon>
        <taxon>Liliopsida</taxon>
        <taxon>Poales</taxon>
        <taxon>Poaceae</taxon>
        <taxon>BOP clade</taxon>
        <taxon>Oryzoideae</taxon>
        <taxon>Oryzeae</taxon>
        <taxon>Oryzinae</taxon>
        <taxon>Oryza</taxon>
    </lineage>
</organism>
<reference evidence="8" key="1">
    <citation type="submission" date="2015-04" db="UniProtKB">
        <authorList>
            <consortium name="EnsemblPlants"/>
        </authorList>
    </citation>
    <scope>IDENTIFICATION</scope>
</reference>
<dbReference type="Pfam" id="PF17862">
    <property type="entry name" value="AAA_lid_3"/>
    <property type="match status" value="1"/>
</dbReference>
<dbReference type="GO" id="GO:0005634">
    <property type="term" value="C:nucleus"/>
    <property type="evidence" value="ECO:0007669"/>
    <property type="project" value="TreeGrafter"/>
</dbReference>
<keyword evidence="4 5" id="KW-0103">Bromodomain</keyword>
<feature type="compositionally biased region" description="Basic residues" evidence="6">
    <location>
        <begin position="288"/>
        <end position="302"/>
    </location>
</feature>
<feature type="compositionally biased region" description="Basic and acidic residues" evidence="6">
    <location>
        <begin position="245"/>
        <end position="265"/>
    </location>
</feature>
<dbReference type="FunFam" id="3.40.50.300:FF:000061">
    <property type="entry name" value="ATPase family, AAA domain-containing 2"/>
    <property type="match status" value="1"/>
</dbReference>
<evidence type="ECO:0000256" key="2">
    <source>
        <dbReference type="ARBA" id="ARBA00022741"/>
    </source>
</evidence>
<feature type="compositionally biased region" description="Acidic residues" evidence="6">
    <location>
        <begin position="127"/>
        <end position="138"/>
    </location>
</feature>
<keyword evidence="2" id="KW-0547">Nucleotide-binding</keyword>
<dbReference type="EnsemblPlants" id="OMERI09G12110.1">
    <property type="protein sequence ID" value="OMERI09G12110.1"/>
    <property type="gene ID" value="OMERI09G12110"/>
</dbReference>
<dbReference type="InterPro" id="IPR003960">
    <property type="entry name" value="ATPase_AAA_CS"/>
</dbReference>
<feature type="compositionally biased region" description="Basic and acidic residues" evidence="6">
    <location>
        <begin position="1101"/>
        <end position="1114"/>
    </location>
</feature>
<dbReference type="Gene3D" id="1.20.920.10">
    <property type="entry name" value="Bromodomain-like"/>
    <property type="match status" value="1"/>
</dbReference>
<protein>
    <recommendedName>
        <fullName evidence="7">Bromo domain-containing protein</fullName>
    </recommendedName>
</protein>
<feature type="compositionally biased region" description="Acidic residues" evidence="6">
    <location>
        <begin position="307"/>
        <end position="320"/>
    </location>
</feature>
<evidence type="ECO:0000259" key="7">
    <source>
        <dbReference type="PROSITE" id="PS50014"/>
    </source>
</evidence>
<dbReference type="GO" id="GO:0006337">
    <property type="term" value="P:nucleosome disassembly"/>
    <property type="evidence" value="ECO:0007669"/>
    <property type="project" value="TreeGrafter"/>
</dbReference>
<dbReference type="Gene3D" id="3.40.50.300">
    <property type="entry name" value="P-loop containing nucleotide triphosphate hydrolases"/>
    <property type="match status" value="1"/>
</dbReference>
<feature type="region of interest" description="Disordered" evidence="6">
    <location>
        <begin position="127"/>
        <end position="328"/>
    </location>
</feature>
<dbReference type="Pfam" id="PF00439">
    <property type="entry name" value="Bromodomain"/>
    <property type="match status" value="1"/>
</dbReference>
<dbReference type="eggNOG" id="KOG0732">
    <property type="taxonomic scope" value="Eukaryota"/>
</dbReference>
<dbReference type="InterPro" id="IPR003593">
    <property type="entry name" value="AAA+_ATPase"/>
</dbReference>
<dbReference type="Proteomes" id="UP000008021">
    <property type="component" value="Chromosome 9"/>
</dbReference>
<dbReference type="Pfam" id="PF00004">
    <property type="entry name" value="AAA"/>
    <property type="match status" value="1"/>
</dbReference>
<dbReference type="GO" id="GO:0016887">
    <property type="term" value="F:ATP hydrolysis activity"/>
    <property type="evidence" value="ECO:0007669"/>
    <property type="project" value="InterPro"/>
</dbReference>
<dbReference type="InterPro" id="IPR027417">
    <property type="entry name" value="P-loop_NTPase"/>
</dbReference>
<dbReference type="GO" id="GO:0006334">
    <property type="term" value="P:nucleosome assembly"/>
    <property type="evidence" value="ECO:0007669"/>
    <property type="project" value="TreeGrafter"/>
</dbReference>
<dbReference type="SMART" id="SM00382">
    <property type="entry name" value="AAA"/>
    <property type="match status" value="1"/>
</dbReference>
<feature type="compositionally biased region" description="Basic and acidic residues" evidence="6">
    <location>
        <begin position="1082"/>
        <end position="1092"/>
    </location>
</feature>
<reference evidence="8" key="2">
    <citation type="submission" date="2018-05" db="EMBL/GenBank/DDBJ databases">
        <title>OmerRS3 (Oryza meridionalis Reference Sequence Version 3).</title>
        <authorList>
            <person name="Zhang J."/>
            <person name="Kudrna D."/>
            <person name="Lee S."/>
            <person name="Talag J."/>
            <person name="Welchert J."/>
            <person name="Wing R.A."/>
        </authorList>
    </citation>
    <scope>NUCLEOTIDE SEQUENCE [LARGE SCALE GENOMIC DNA]</scope>
    <source>
        <strain evidence="8">cv. OR44</strain>
    </source>
</reference>
<dbReference type="GO" id="GO:0005524">
    <property type="term" value="F:ATP binding"/>
    <property type="evidence" value="ECO:0007669"/>
    <property type="project" value="UniProtKB-KW"/>
</dbReference>
<feature type="region of interest" description="Disordered" evidence="6">
    <location>
        <begin position="1079"/>
        <end position="1166"/>
    </location>
</feature>
<dbReference type="InterPro" id="IPR045199">
    <property type="entry name" value="ATAD2-like"/>
</dbReference>
<dbReference type="GO" id="GO:0045815">
    <property type="term" value="P:transcription initiation-coupled chromatin remodeling"/>
    <property type="evidence" value="ECO:0007669"/>
    <property type="project" value="TreeGrafter"/>
</dbReference>
<comment type="similarity">
    <text evidence="1">Belongs to the AAA ATPase family.</text>
</comment>
<dbReference type="SUPFAM" id="SSF52540">
    <property type="entry name" value="P-loop containing nucleoside triphosphate hydrolases"/>
    <property type="match status" value="2"/>
</dbReference>
<dbReference type="FunFam" id="1.10.8.60:FF:000016">
    <property type="entry name" value="ATPase family AAA domain-containing protein 2B"/>
    <property type="match status" value="1"/>
</dbReference>
<dbReference type="FunFam" id="1.20.920.10:FF:000037">
    <property type="entry name" value="ATPase family AAA domain-containing protein"/>
    <property type="match status" value="1"/>
</dbReference>
<dbReference type="GO" id="GO:0042393">
    <property type="term" value="F:histone binding"/>
    <property type="evidence" value="ECO:0007669"/>
    <property type="project" value="TreeGrafter"/>
</dbReference>
<dbReference type="PANTHER" id="PTHR23069:SF0">
    <property type="entry name" value="TAT-BINDING HOMOLOG 7"/>
    <property type="match status" value="1"/>
</dbReference>
<dbReference type="PRINTS" id="PR00503">
    <property type="entry name" value="BROMODOMAIN"/>
</dbReference>
<dbReference type="SMART" id="SM00297">
    <property type="entry name" value="BROMO"/>
    <property type="match status" value="1"/>
</dbReference>
<keyword evidence="3" id="KW-0067">ATP-binding</keyword>
<name>A0A0E0ETT8_9ORYZ</name>
<dbReference type="CDD" id="cd05528">
    <property type="entry name" value="Bromo_AAA"/>
    <property type="match status" value="1"/>
</dbReference>
<dbReference type="STRING" id="40149.A0A0E0ETT8"/>
<dbReference type="InterPro" id="IPR041569">
    <property type="entry name" value="AAA_lid_3"/>
</dbReference>
<feature type="region of interest" description="Disordered" evidence="6">
    <location>
        <begin position="880"/>
        <end position="903"/>
    </location>
</feature>
<evidence type="ECO:0000256" key="3">
    <source>
        <dbReference type="ARBA" id="ARBA00022840"/>
    </source>
</evidence>
<sequence length="1234" mass="138024">MVGMEGKGDASVTPVRTSDRLRKRPKYFGRNYMYYNPAIRKKMKSKKRAAASQIAKKLLRKSAARAPPADLMEVVVDLSFIALKSALEIIERVDRVILDLLGIIVSVWSNLRRSTRKRRMSVNLEDYDTDSSSMEDDDLMRPRYRSSKNKVDDEVPARPKRKKLSNSSSIPRREGLRPRRSIRGQRLHPYQESEDDQESSEEQPAQDRRENGNDIEEDGNEEEEVDGGDEAEADGDDEDGEEEQEGRRRYDLRDRSEVRRPSPRKEGKHRTQSPRRVLVHGIGPKNSKYLKKGGSRMHKRPRFSLPDDSDDSLLVDEPDEGPSMPWMRGGRGGMPWFLGGLDMHSPGAWGLNVGASGWGHQGDNTVSTSSLMPGIQTAGPSSKGGADIQPLQVDGSVSFNDIGGLSDYIDALKEMVFFPLLYPDFFANYHITPPRGVLLCGPPGTGKTLIARALACAASKAGQKVSFYMRKGADVLSKWVGEAERQLKLLFEEAQKNQPSIIFFDEIDGLAPVRSSKQEQIHNSIVSTLLALMDGLDSRGQVVLIGATNRIDAIDGALRRPGRFDREFFFPLPGYEARAEILDIHTRKWKDPPPKELKTELAASCVGYCGADLKALCTEAAIRAFREKYPQVYTSDDKFVIDVDSVRVEKYHFLEAMSTITPAAHRGSIVHSRPLSPVIAPCLKRHLEKIMERIADIFPFLSSVDVSKFSALSYGSSIPLVYRPRLLMCGGESVGLDHVGPAVLHELEKFSVHSLGLPSLLSDPSAKTPEEALVHIFGEARRTTPSILYLPQFHLWWDTAHEQLRAVLLTLLNELPSNLPVLLLGTSSVAFGDLEEECASIFSSRNVYEVDQPSDDDRMRYLHALFESLLSFQIEESRSKSKDQKSSVDLPKAPKEVDGPKLSELKAKAEAEQHAVRRMRMCLRDICNRILYNKRFNVFHFPVSEEEVPDYRSVVHNPMDMATVLQQVDSGQYLSRASFMKDIDLIVSNAKTYNGSDYNGSRIVSRACELRDVVQGMLSQMDPSLVSFCDKIAEQGGPLQVTDDGDSSILQAAPVAQLVSGTRMSARLRNVQPEVNLSRSYEALKRQKKSTETEQGMVKESTTRDDKSPGDVDLSKPISPEEAPKEPDSNGALKETDNPPTELPELPELNPEPMVTDNGENAAMPASDDIPEQLEVVKRRFMELTTGYGVPQLERLYTRVMKGMIELSGKESNEDHRRLVVRYLLTFVENSDNF</sequence>
<accession>A0A0E0ETT8</accession>
<evidence type="ECO:0000313" key="9">
    <source>
        <dbReference type="Proteomes" id="UP000008021"/>
    </source>
</evidence>
<dbReference type="PANTHER" id="PTHR23069">
    <property type="entry name" value="AAA DOMAIN-CONTAINING"/>
    <property type="match status" value="1"/>
</dbReference>
<dbReference type="PROSITE" id="PS00674">
    <property type="entry name" value="AAA"/>
    <property type="match status" value="1"/>
</dbReference>
<dbReference type="GO" id="GO:0003682">
    <property type="term" value="F:chromatin binding"/>
    <property type="evidence" value="ECO:0007669"/>
    <property type="project" value="TreeGrafter"/>
</dbReference>
<dbReference type="InterPro" id="IPR003959">
    <property type="entry name" value="ATPase_AAA_core"/>
</dbReference>